<gene>
    <name evidence="1" type="ORF">CEXT_365451</name>
</gene>
<sequence length="88" mass="9995">MGLLRRIRIGYEILMSFFFNHLKIAGILDSFISRALRIDFRRHDMKQGCKNYGATGIFTISCACSCTHNRGDNRNGSKAHPFTIDPVT</sequence>
<name>A0AAV4PYP0_CAEEX</name>
<organism evidence="1 2">
    <name type="scientific">Caerostris extrusa</name>
    <name type="common">Bark spider</name>
    <name type="synonym">Caerostris bankana</name>
    <dbReference type="NCBI Taxonomy" id="172846"/>
    <lineage>
        <taxon>Eukaryota</taxon>
        <taxon>Metazoa</taxon>
        <taxon>Ecdysozoa</taxon>
        <taxon>Arthropoda</taxon>
        <taxon>Chelicerata</taxon>
        <taxon>Arachnida</taxon>
        <taxon>Araneae</taxon>
        <taxon>Araneomorphae</taxon>
        <taxon>Entelegynae</taxon>
        <taxon>Araneoidea</taxon>
        <taxon>Araneidae</taxon>
        <taxon>Caerostris</taxon>
    </lineage>
</organism>
<comment type="caution">
    <text evidence="1">The sequence shown here is derived from an EMBL/GenBank/DDBJ whole genome shotgun (WGS) entry which is preliminary data.</text>
</comment>
<proteinExistence type="predicted"/>
<evidence type="ECO:0000313" key="1">
    <source>
        <dbReference type="EMBL" id="GIY01870.1"/>
    </source>
</evidence>
<evidence type="ECO:0000313" key="2">
    <source>
        <dbReference type="Proteomes" id="UP001054945"/>
    </source>
</evidence>
<protein>
    <submittedName>
        <fullName evidence="1">Uncharacterized protein</fullName>
    </submittedName>
</protein>
<accession>A0AAV4PYP0</accession>
<dbReference type="EMBL" id="BPLR01005377">
    <property type="protein sequence ID" value="GIY01870.1"/>
    <property type="molecule type" value="Genomic_DNA"/>
</dbReference>
<dbReference type="AlphaFoldDB" id="A0AAV4PYP0"/>
<dbReference type="Proteomes" id="UP001054945">
    <property type="component" value="Unassembled WGS sequence"/>
</dbReference>
<reference evidence="1 2" key="1">
    <citation type="submission" date="2021-06" db="EMBL/GenBank/DDBJ databases">
        <title>Caerostris extrusa draft genome.</title>
        <authorList>
            <person name="Kono N."/>
            <person name="Arakawa K."/>
        </authorList>
    </citation>
    <scope>NUCLEOTIDE SEQUENCE [LARGE SCALE GENOMIC DNA]</scope>
</reference>
<keyword evidence="2" id="KW-1185">Reference proteome</keyword>